<gene>
    <name evidence="1" type="ORF">CLIB1444_04S10352</name>
</gene>
<organism evidence="1 2">
    <name type="scientific">[Candida] jaroonii</name>
    <dbReference type="NCBI Taxonomy" id="467808"/>
    <lineage>
        <taxon>Eukaryota</taxon>
        <taxon>Fungi</taxon>
        <taxon>Dikarya</taxon>
        <taxon>Ascomycota</taxon>
        <taxon>Saccharomycotina</taxon>
        <taxon>Pichiomycetes</taxon>
        <taxon>Debaryomycetaceae</taxon>
        <taxon>Yamadazyma</taxon>
    </lineage>
</organism>
<keyword evidence="2" id="KW-1185">Reference proteome</keyword>
<accession>A0ACA9Y7A3</accession>
<dbReference type="EMBL" id="CALSDN010000004">
    <property type="protein sequence ID" value="CAH6720895.1"/>
    <property type="molecule type" value="Genomic_DNA"/>
</dbReference>
<evidence type="ECO:0000313" key="1">
    <source>
        <dbReference type="EMBL" id="CAH6720895.1"/>
    </source>
</evidence>
<sequence>MKQTILNPSIIRIRSYATSTNIKDFHDKHQLPHWTSDPKKLFGLDNDMNLTPKETDLFIKSNYNKFLKIYHPDIINNIEVHDEKNKLMNNEEKRKRFDEIQKHYDILKNPVRRNAYLRSDVTWEDYKYKTHRTDRNSTFGNFETFRMSNSHRRQYNFDNNEEFWKAGTWEDYYKMKYDKTPPTREQFEKNKFKILYAVLMVMGITTTIQLILAFDKSRRMNYEINLTNLKLLQEMNYDVEPDTPLSSIRRLLINRRSKENDIEKLRQMEVEDAQLLTNYAKKRVEKFQDPQPITPSKD</sequence>
<evidence type="ECO:0000313" key="2">
    <source>
        <dbReference type="Proteomes" id="UP001152531"/>
    </source>
</evidence>
<reference evidence="1" key="1">
    <citation type="submission" date="2022-06" db="EMBL/GenBank/DDBJ databases">
        <authorList>
            <person name="Legras J.-L."/>
            <person name="Devillers H."/>
            <person name="Grondin C."/>
        </authorList>
    </citation>
    <scope>NUCLEOTIDE SEQUENCE</scope>
    <source>
        <strain evidence="1">CLIB 1444</strain>
    </source>
</reference>
<dbReference type="Proteomes" id="UP001152531">
    <property type="component" value="Unassembled WGS sequence"/>
</dbReference>
<name>A0ACA9Y7A3_9ASCO</name>
<protein>
    <submittedName>
        <fullName evidence="1">Uncharacterized protein</fullName>
    </submittedName>
</protein>
<proteinExistence type="predicted"/>
<comment type="caution">
    <text evidence="1">The sequence shown here is derived from an EMBL/GenBank/DDBJ whole genome shotgun (WGS) entry which is preliminary data.</text>
</comment>